<keyword evidence="2" id="KW-1185">Reference proteome</keyword>
<evidence type="ECO:0000313" key="2">
    <source>
        <dbReference type="Proteomes" id="UP000800984"/>
    </source>
</evidence>
<protein>
    <recommendedName>
        <fullName evidence="3">TonB C-terminal domain-containing protein</fullName>
    </recommendedName>
</protein>
<dbReference type="Gene3D" id="3.30.1150.10">
    <property type="match status" value="2"/>
</dbReference>
<sequence length="305" mass="34373">MKYVSVVFLFFIVAIGFAQNKVDVKNKPKKKVVVTPVLVNPDTVSSNFKVDAVVSPKIEITDYSQIFEVVEIPAHPKEGMNVFRETITNLFRLPEVDNAVLASVIAKFVVWDDGSIRDIQIIKEQPYGLGLGKEAVRVLKTSENWIPGQVQGKNVKQYYTFPISLQLKEKNEIVNPIEVASNNEIRNDAEKNVVSKEKKAAPSEGFSKFYSLVASNIQVPDVEVAGTYKTRVKFIVNQDGSLSDFQVLEETPTNVGLGQNVILYLQRIKKWEPSEQNGIKVKTYYILPVTLYIEAEKESNEKKEN</sequence>
<dbReference type="EMBL" id="JAAJBT010000003">
    <property type="protein sequence ID" value="NHM01958.1"/>
    <property type="molecule type" value="Genomic_DNA"/>
</dbReference>
<accession>A0ABX0I439</accession>
<proteinExistence type="predicted"/>
<dbReference type="PANTHER" id="PTHR33446">
    <property type="entry name" value="PROTEIN TONB-RELATED"/>
    <property type="match status" value="1"/>
</dbReference>
<reference evidence="1 2" key="1">
    <citation type="submission" date="2020-02" db="EMBL/GenBank/DDBJ databases">
        <authorList>
            <person name="Chen W.-M."/>
        </authorList>
    </citation>
    <scope>NUCLEOTIDE SEQUENCE [LARGE SCALE GENOMIC DNA]</scope>
    <source>
        <strain evidence="1 2">KDG-16</strain>
    </source>
</reference>
<dbReference type="RefSeq" id="WP_166077035.1">
    <property type="nucleotide sequence ID" value="NZ_JAAJBT010000003.1"/>
</dbReference>
<name>A0ABX0I439_9FLAO</name>
<evidence type="ECO:0000313" key="1">
    <source>
        <dbReference type="EMBL" id="NHM01958.1"/>
    </source>
</evidence>
<dbReference type="SUPFAM" id="SSF74653">
    <property type="entry name" value="TolA/TonB C-terminal domain"/>
    <property type="match status" value="2"/>
</dbReference>
<dbReference type="Proteomes" id="UP000800984">
    <property type="component" value="Unassembled WGS sequence"/>
</dbReference>
<gene>
    <name evidence="1" type="ORF">G4D72_07525</name>
</gene>
<evidence type="ECO:0008006" key="3">
    <source>
        <dbReference type="Google" id="ProtNLM"/>
    </source>
</evidence>
<comment type="caution">
    <text evidence="1">The sequence shown here is derived from an EMBL/GenBank/DDBJ whole genome shotgun (WGS) entry which is preliminary data.</text>
</comment>
<dbReference type="PANTHER" id="PTHR33446:SF2">
    <property type="entry name" value="PROTEIN TONB"/>
    <property type="match status" value="1"/>
</dbReference>
<organism evidence="1 2">
    <name type="scientific">Flavobacterium difficile</name>
    <dbReference type="NCBI Taxonomy" id="2709659"/>
    <lineage>
        <taxon>Bacteria</taxon>
        <taxon>Pseudomonadati</taxon>
        <taxon>Bacteroidota</taxon>
        <taxon>Flavobacteriia</taxon>
        <taxon>Flavobacteriales</taxon>
        <taxon>Flavobacteriaceae</taxon>
        <taxon>Flavobacterium</taxon>
    </lineage>
</organism>
<dbReference type="InterPro" id="IPR051045">
    <property type="entry name" value="TonB-dependent_transducer"/>
</dbReference>